<evidence type="ECO:0000313" key="3">
    <source>
        <dbReference type="EMBL" id="MDI1488332.1"/>
    </source>
</evidence>
<dbReference type="InterPro" id="IPR038903">
    <property type="entry name" value="Allergen_Asp_f_4"/>
</dbReference>
<dbReference type="PANTHER" id="PTHR42039">
    <property type="entry name" value="PUTATIVE (AFU_ORTHOLOGUE AFUA_3G02940)-RELATED"/>
    <property type="match status" value="1"/>
</dbReference>
<organism evidence="3 4">
    <name type="scientific">Ramalina farinacea</name>
    <dbReference type="NCBI Taxonomy" id="258253"/>
    <lineage>
        <taxon>Eukaryota</taxon>
        <taxon>Fungi</taxon>
        <taxon>Dikarya</taxon>
        <taxon>Ascomycota</taxon>
        <taxon>Pezizomycotina</taxon>
        <taxon>Lecanoromycetes</taxon>
        <taxon>OSLEUM clade</taxon>
        <taxon>Lecanoromycetidae</taxon>
        <taxon>Lecanorales</taxon>
        <taxon>Lecanorineae</taxon>
        <taxon>Ramalinaceae</taxon>
        <taxon>Ramalina</taxon>
    </lineage>
</organism>
<protein>
    <recommendedName>
        <fullName evidence="5">Allergen Asp f 4</fullName>
    </recommendedName>
</protein>
<dbReference type="Proteomes" id="UP001161017">
    <property type="component" value="Unassembled WGS sequence"/>
</dbReference>
<sequence length="349" mass="36071">MQLQSLLLASLALGPALAQPAHRHARHHKFSLRNVLGQRDVPAPAGGWNNPDLYPCINFTQVYLEGHSDDMCADKSTSGSSPAPVAENKVAVNKQSSSPSSSSAVPVSVASSSVAPSSTPSSGGGTTGGSTGNSGLSCVNVANKLKRATYEQDTYVGNTGSPGAACSNMKAESSCSSSGSYSITFTNNMGHEAEFWLWNKIGADQQTMNGMMTTPCFTFQLDNGKSTVFTVQPNSQVAFSYGGAGRASTNGGVPNCNVGEANFDAQDKGTSGSFYDVSMVTYNDIKNTPGGSPQEVPMTITAPNYDASTNSNCVYTSSSQNSPVQPGSSGKCAMGPIDSSPFHITATFG</sequence>
<evidence type="ECO:0008006" key="5">
    <source>
        <dbReference type="Google" id="ProtNLM"/>
    </source>
</evidence>
<dbReference type="GO" id="GO:0019863">
    <property type="term" value="F:IgE binding"/>
    <property type="evidence" value="ECO:0007669"/>
    <property type="project" value="InterPro"/>
</dbReference>
<gene>
    <name evidence="3" type="ORF">OHK93_007606</name>
</gene>
<feature type="chain" id="PRO_5041411680" description="Allergen Asp f 4" evidence="2">
    <location>
        <begin position="19"/>
        <end position="349"/>
    </location>
</feature>
<evidence type="ECO:0000256" key="2">
    <source>
        <dbReference type="SAM" id="SignalP"/>
    </source>
</evidence>
<name>A0AA43QM03_9LECA</name>
<reference evidence="3" key="1">
    <citation type="journal article" date="2023" name="Genome Biol. Evol.">
        <title>First Whole Genome Sequence and Flow Cytometry Genome Size Data for the Lichen-Forming Fungus Ramalina farinacea (Ascomycota).</title>
        <authorList>
            <person name="Llewellyn T."/>
            <person name="Mian S."/>
            <person name="Hill R."/>
            <person name="Leitch I.J."/>
            <person name="Gaya E."/>
        </authorList>
    </citation>
    <scope>NUCLEOTIDE SEQUENCE</scope>
    <source>
        <strain evidence="3">LIQ254RAFAR</strain>
    </source>
</reference>
<comment type="caution">
    <text evidence="3">The sequence shown here is derived from an EMBL/GenBank/DDBJ whole genome shotgun (WGS) entry which is preliminary data.</text>
</comment>
<evidence type="ECO:0000256" key="1">
    <source>
        <dbReference type="SAM" id="MobiDB-lite"/>
    </source>
</evidence>
<proteinExistence type="predicted"/>
<dbReference type="EMBL" id="JAPUFD010000007">
    <property type="protein sequence ID" value="MDI1488332.1"/>
    <property type="molecule type" value="Genomic_DNA"/>
</dbReference>
<dbReference type="PANTHER" id="PTHR42039:SF1">
    <property type="entry name" value="PUTATIVE (AFU_ORTHOLOGUE AFUA_3G02940)-RELATED"/>
    <property type="match status" value="1"/>
</dbReference>
<feature type="signal peptide" evidence="2">
    <location>
        <begin position="1"/>
        <end position="18"/>
    </location>
</feature>
<accession>A0AA43QM03</accession>
<keyword evidence="2" id="KW-0732">Signal</keyword>
<feature type="region of interest" description="Disordered" evidence="1">
    <location>
        <begin position="72"/>
        <end position="133"/>
    </location>
</feature>
<feature type="compositionally biased region" description="Gly residues" evidence="1">
    <location>
        <begin position="122"/>
        <end position="132"/>
    </location>
</feature>
<feature type="compositionally biased region" description="Low complexity" evidence="1">
    <location>
        <begin position="96"/>
        <end position="121"/>
    </location>
</feature>
<keyword evidence="4" id="KW-1185">Reference proteome</keyword>
<dbReference type="GO" id="GO:0005576">
    <property type="term" value="C:extracellular region"/>
    <property type="evidence" value="ECO:0007669"/>
    <property type="project" value="InterPro"/>
</dbReference>
<dbReference type="AlphaFoldDB" id="A0AA43QM03"/>
<evidence type="ECO:0000313" key="4">
    <source>
        <dbReference type="Proteomes" id="UP001161017"/>
    </source>
</evidence>
<dbReference type="Pfam" id="PF25312">
    <property type="entry name" value="Allergen_Asp_f_4"/>
    <property type="match status" value="1"/>
</dbReference>